<proteinExistence type="predicted"/>
<keyword evidence="3" id="KW-1185">Reference proteome</keyword>
<dbReference type="EMBL" id="BJWL01000008">
    <property type="protein sequence ID" value="GFY92390.1"/>
    <property type="molecule type" value="Genomic_DNA"/>
</dbReference>
<gene>
    <name evidence="2" type="ORF">Acr_08g0007860</name>
</gene>
<comment type="caution">
    <text evidence="2">The sequence shown here is derived from an EMBL/GenBank/DDBJ whole genome shotgun (WGS) entry which is preliminary data.</text>
</comment>
<sequence>MIKPQSKTLPDEEGTKVGEEGYWPKRDNILNRSTSDPGPPSTHKDKRAPKSFHGYFLQEDVEGRVLMQQKVKPSSVLIPIDWAVKFDENRPKVLTPQVSNNFDHIKSLDDGVVRLTLISKRPDEDQGRMVYPLHSSLSL</sequence>
<name>A0A7J0F156_9ERIC</name>
<dbReference type="OrthoDB" id="10410990at2759"/>
<accession>A0A7J0F156</accession>
<evidence type="ECO:0000313" key="2">
    <source>
        <dbReference type="EMBL" id="GFY92390.1"/>
    </source>
</evidence>
<feature type="compositionally biased region" description="Basic and acidic residues" evidence="1">
    <location>
        <begin position="9"/>
        <end position="29"/>
    </location>
</feature>
<evidence type="ECO:0000313" key="3">
    <source>
        <dbReference type="Proteomes" id="UP000585474"/>
    </source>
</evidence>
<reference evidence="2 3" key="1">
    <citation type="submission" date="2019-07" db="EMBL/GenBank/DDBJ databases">
        <title>De Novo Assembly of kiwifruit Actinidia rufa.</title>
        <authorList>
            <person name="Sugita-Konishi S."/>
            <person name="Sato K."/>
            <person name="Mori E."/>
            <person name="Abe Y."/>
            <person name="Kisaki G."/>
            <person name="Hamano K."/>
            <person name="Suezawa K."/>
            <person name="Otani M."/>
            <person name="Fukuda T."/>
            <person name="Manabe T."/>
            <person name="Gomi K."/>
            <person name="Tabuchi M."/>
            <person name="Akimitsu K."/>
            <person name="Kataoka I."/>
        </authorList>
    </citation>
    <scope>NUCLEOTIDE SEQUENCE [LARGE SCALE GENOMIC DNA]</scope>
    <source>
        <strain evidence="3">cv. Fuchu</strain>
    </source>
</reference>
<organism evidence="2 3">
    <name type="scientific">Actinidia rufa</name>
    <dbReference type="NCBI Taxonomy" id="165716"/>
    <lineage>
        <taxon>Eukaryota</taxon>
        <taxon>Viridiplantae</taxon>
        <taxon>Streptophyta</taxon>
        <taxon>Embryophyta</taxon>
        <taxon>Tracheophyta</taxon>
        <taxon>Spermatophyta</taxon>
        <taxon>Magnoliopsida</taxon>
        <taxon>eudicotyledons</taxon>
        <taxon>Gunneridae</taxon>
        <taxon>Pentapetalae</taxon>
        <taxon>asterids</taxon>
        <taxon>Ericales</taxon>
        <taxon>Actinidiaceae</taxon>
        <taxon>Actinidia</taxon>
    </lineage>
</organism>
<evidence type="ECO:0000256" key="1">
    <source>
        <dbReference type="SAM" id="MobiDB-lite"/>
    </source>
</evidence>
<dbReference type="Proteomes" id="UP000585474">
    <property type="component" value="Unassembled WGS sequence"/>
</dbReference>
<dbReference type="AlphaFoldDB" id="A0A7J0F156"/>
<feature type="region of interest" description="Disordered" evidence="1">
    <location>
        <begin position="1"/>
        <end position="51"/>
    </location>
</feature>
<protein>
    <submittedName>
        <fullName evidence="2">Uncharacterized protein</fullName>
    </submittedName>
</protein>